<accession>A0A1E3GNS4</accession>
<sequence>MGDIKKGDEVQLKSGGPIMTVQGIGDYSPSGPDDGALCIWFDKSTPMEKIFSLATLRKYSD</sequence>
<name>A0A1E3GNS4_9GAMM</name>
<proteinExistence type="predicted"/>
<dbReference type="RefSeq" id="WP_069296911.1">
    <property type="nucleotide sequence ID" value="NZ_MCRI01000045.1"/>
</dbReference>
<gene>
    <name evidence="1" type="ORF">A9E74_02535</name>
</gene>
<reference evidence="1 2" key="1">
    <citation type="submission" date="2016-07" db="EMBL/GenBank/DDBJ databases">
        <title>Draft Genome Sequence of Methylophaga muralis Bur 1.</title>
        <authorList>
            <person name="Vasilenko O.V."/>
            <person name="Doronina N.V."/>
            <person name="Shmareva M.N."/>
            <person name="Tarlachkov S.V."/>
            <person name="Mustakhimov I."/>
            <person name="Trotsenko Y.A."/>
        </authorList>
    </citation>
    <scope>NUCLEOTIDE SEQUENCE [LARGE SCALE GENOMIC DNA]</scope>
    <source>
        <strain evidence="1 2">Bur 1</strain>
    </source>
</reference>
<evidence type="ECO:0000313" key="2">
    <source>
        <dbReference type="Proteomes" id="UP000094379"/>
    </source>
</evidence>
<organism evidence="1 2">
    <name type="scientific">Methylophaga muralis</name>
    <dbReference type="NCBI Taxonomy" id="291169"/>
    <lineage>
        <taxon>Bacteria</taxon>
        <taxon>Pseudomonadati</taxon>
        <taxon>Pseudomonadota</taxon>
        <taxon>Gammaproteobacteria</taxon>
        <taxon>Thiotrichales</taxon>
        <taxon>Piscirickettsiaceae</taxon>
        <taxon>Methylophaga</taxon>
    </lineage>
</organism>
<dbReference type="AlphaFoldDB" id="A0A1E3GNS4"/>
<dbReference type="Proteomes" id="UP000094379">
    <property type="component" value="Unassembled WGS sequence"/>
</dbReference>
<dbReference type="EMBL" id="MCRI01000045">
    <property type="protein sequence ID" value="ODN65689.1"/>
    <property type="molecule type" value="Genomic_DNA"/>
</dbReference>
<keyword evidence="2" id="KW-1185">Reference proteome</keyword>
<dbReference type="STRING" id="291169.A9E74_02535"/>
<evidence type="ECO:0008006" key="3">
    <source>
        <dbReference type="Google" id="ProtNLM"/>
    </source>
</evidence>
<dbReference type="Pfam" id="PF09926">
    <property type="entry name" value="DUF2158"/>
    <property type="match status" value="1"/>
</dbReference>
<evidence type="ECO:0000313" key="1">
    <source>
        <dbReference type="EMBL" id="ODN65689.1"/>
    </source>
</evidence>
<protein>
    <recommendedName>
        <fullName evidence="3">DUF2158 domain-containing protein</fullName>
    </recommendedName>
</protein>
<comment type="caution">
    <text evidence="1">The sequence shown here is derived from an EMBL/GenBank/DDBJ whole genome shotgun (WGS) entry which is preliminary data.</text>
</comment>
<dbReference type="InterPro" id="IPR019226">
    <property type="entry name" value="DUF2158"/>
</dbReference>